<accession>A0AAN8LKC0</accession>
<dbReference type="AlphaFoldDB" id="A0AAN8LKC0"/>
<name>A0AAN8LKC0_9TELE</name>
<keyword evidence="2" id="KW-1185">Reference proteome</keyword>
<reference evidence="1 2" key="1">
    <citation type="submission" date="2021-04" db="EMBL/GenBank/DDBJ databases">
        <authorList>
            <person name="De Guttry C."/>
            <person name="Zahm M."/>
            <person name="Klopp C."/>
            <person name="Cabau C."/>
            <person name="Louis A."/>
            <person name="Berthelot C."/>
            <person name="Parey E."/>
            <person name="Roest Crollius H."/>
            <person name="Montfort J."/>
            <person name="Robinson-Rechavi M."/>
            <person name="Bucao C."/>
            <person name="Bouchez O."/>
            <person name="Gislard M."/>
            <person name="Lluch J."/>
            <person name="Milhes M."/>
            <person name="Lampietro C."/>
            <person name="Lopez Roques C."/>
            <person name="Donnadieu C."/>
            <person name="Braasch I."/>
            <person name="Desvignes T."/>
            <person name="Postlethwait J."/>
            <person name="Bobe J."/>
            <person name="Wedekind C."/>
            <person name="Guiguen Y."/>
        </authorList>
    </citation>
    <scope>NUCLEOTIDE SEQUENCE [LARGE SCALE GENOMIC DNA]</scope>
    <source>
        <strain evidence="1">Cs_M1</strain>
        <tissue evidence="1">Blood</tissue>
    </source>
</reference>
<evidence type="ECO:0000313" key="2">
    <source>
        <dbReference type="Proteomes" id="UP001356427"/>
    </source>
</evidence>
<dbReference type="EMBL" id="JAGTTL010000025">
    <property type="protein sequence ID" value="KAK6302536.1"/>
    <property type="molecule type" value="Genomic_DNA"/>
</dbReference>
<comment type="caution">
    <text evidence="1">The sequence shown here is derived from an EMBL/GenBank/DDBJ whole genome shotgun (WGS) entry which is preliminary data.</text>
</comment>
<proteinExistence type="predicted"/>
<evidence type="ECO:0000313" key="1">
    <source>
        <dbReference type="EMBL" id="KAK6302536.1"/>
    </source>
</evidence>
<protein>
    <submittedName>
        <fullName evidence="1">Uncharacterized protein</fullName>
    </submittedName>
</protein>
<sequence>MKNYQHCLSLLSDVLVIRFDFEDCFFLLFLTHFSQFQAWRNGKVTDPVSRCQSCDGRWTTTKSSKGVLED</sequence>
<dbReference type="Proteomes" id="UP001356427">
    <property type="component" value="Unassembled WGS sequence"/>
</dbReference>
<gene>
    <name evidence="1" type="ORF">J4Q44_G00268910</name>
</gene>
<organism evidence="1 2">
    <name type="scientific">Coregonus suidteri</name>
    <dbReference type="NCBI Taxonomy" id="861788"/>
    <lineage>
        <taxon>Eukaryota</taxon>
        <taxon>Metazoa</taxon>
        <taxon>Chordata</taxon>
        <taxon>Craniata</taxon>
        <taxon>Vertebrata</taxon>
        <taxon>Euteleostomi</taxon>
        <taxon>Actinopterygii</taxon>
        <taxon>Neopterygii</taxon>
        <taxon>Teleostei</taxon>
        <taxon>Protacanthopterygii</taxon>
        <taxon>Salmoniformes</taxon>
        <taxon>Salmonidae</taxon>
        <taxon>Coregoninae</taxon>
        <taxon>Coregonus</taxon>
    </lineage>
</organism>